<feature type="domain" description="N-acetyltransferase" evidence="1">
    <location>
        <begin position="2"/>
        <end position="153"/>
    </location>
</feature>
<sequence>MIKLRPVTLSDHARICDHREEMFREAGKAEHDLAAMAAPFSAWLQPRLADGRYFGFMAEADDGEAIGGVGLMEIEWPPHPAHPEDCRRGYVLNVFVEPPHRGQGVERALMEASDQAFRDRGIIYAILHSTDAGRPCYERMAWTPTTEMAKRFA</sequence>
<dbReference type="EMBL" id="JBHUGS010000005">
    <property type="protein sequence ID" value="MFD1952604.1"/>
    <property type="molecule type" value="Genomic_DNA"/>
</dbReference>
<dbReference type="Proteomes" id="UP001597400">
    <property type="component" value="Unassembled WGS sequence"/>
</dbReference>
<organism evidence="2 3">
    <name type="scientific">Sphingomonas arantia</name>
    <dbReference type="NCBI Taxonomy" id="1460676"/>
    <lineage>
        <taxon>Bacteria</taxon>
        <taxon>Pseudomonadati</taxon>
        <taxon>Pseudomonadota</taxon>
        <taxon>Alphaproteobacteria</taxon>
        <taxon>Sphingomonadales</taxon>
        <taxon>Sphingomonadaceae</taxon>
        <taxon>Sphingomonas</taxon>
    </lineage>
</organism>
<dbReference type="CDD" id="cd04301">
    <property type="entry name" value="NAT_SF"/>
    <property type="match status" value="1"/>
</dbReference>
<dbReference type="EC" id="2.3.-.-" evidence="2"/>
<evidence type="ECO:0000259" key="1">
    <source>
        <dbReference type="PROSITE" id="PS51186"/>
    </source>
</evidence>
<proteinExistence type="predicted"/>
<dbReference type="Pfam" id="PF00583">
    <property type="entry name" value="Acetyltransf_1"/>
    <property type="match status" value="1"/>
</dbReference>
<reference evidence="3" key="1">
    <citation type="journal article" date="2019" name="Int. J. Syst. Evol. Microbiol.">
        <title>The Global Catalogue of Microorganisms (GCM) 10K type strain sequencing project: providing services to taxonomists for standard genome sequencing and annotation.</title>
        <authorList>
            <consortium name="The Broad Institute Genomics Platform"/>
            <consortium name="The Broad Institute Genome Sequencing Center for Infectious Disease"/>
            <person name="Wu L."/>
            <person name="Ma J."/>
        </authorList>
    </citation>
    <scope>NUCLEOTIDE SEQUENCE [LARGE SCALE GENOMIC DNA]</scope>
    <source>
        <strain evidence="3">CGMCC 1.12702</strain>
    </source>
</reference>
<dbReference type="SUPFAM" id="SSF55729">
    <property type="entry name" value="Acyl-CoA N-acyltransferases (Nat)"/>
    <property type="match status" value="1"/>
</dbReference>
<dbReference type="InterPro" id="IPR016181">
    <property type="entry name" value="Acyl_CoA_acyltransferase"/>
</dbReference>
<dbReference type="Gene3D" id="3.40.630.30">
    <property type="match status" value="1"/>
</dbReference>
<keyword evidence="2" id="KW-0808">Transferase</keyword>
<protein>
    <submittedName>
        <fullName evidence="2">GNAT family N-acetyltransferase</fullName>
        <ecNumber evidence="2">2.3.-.-</ecNumber>
    </submittedName>
</protein>
<dbReference type="InterPro" id="IPR000182">
    <property type="entry name" value="GNAT_dom"/>
</dbReference>
<gene>
    <name evidence="2" type="ORF">ACFSGX_17635</name>
</gene>
<dbReference type="PROSITE" id="PS51186">
    <property type="entry name" value="GNAT"/>
    <property type="match status" value="1"/>
</dbReference>
<dbReference type="RefSeq" id="WP_380931615.1">
    <property type="nucleotide sequence ID" value="NZ_JBHUGS010000005.1"/>
</dbReference>
<comment type="caution">
    <text evidence="2">The sequence shown here is derived from an EMBL/GenBank/DDBJ whole genome shotgun (WGS) entry which is preliminary data.</text>
</comment>
<evidence type="ECO:0000313" key="2">
    <source>
        <dbReference type="EMBL" id="MFD1952604.1"/>
    </source>
</evidence>
<accession>A0ABW4U0S9</accession>
<keyword evidence="2" id="KW-0012">Acyltransferase</keyword>
<evidence type="ECO:0000313" key="3">
    <source>
        <dbReference type="Proteomes" id="UP001597400"/>
    </source>
</evidence>
<dbReference type="GO" id="GO:0016746">
    <property type="term" value="F:acyltransferase activity"/>
    <property type="evidence" value="ECO:0007669"/>
    <property type="project" value="UniProtKB-KW"/>
</dbReference>
<keyword evidence="3" id="KW-1185">Reference proteome</keyword>
<name>A0ABW4U0S9_9SPHN</name>